<dbReference type="AlphaFoldDB" id="A0A8S1IXS4"/>
<dbReference type="InterPro" id="IPR034751">
    <property type="entry name" value="Yippee"/>
</dbReference>
<name>A0A8S1IXS4_9CHLO</name>
<dbReference type="PANTHER" id="PTHR13848">
    <property type="entry name" value="PROTEIN YIPPEE-LIKE CG15309-RELATED"/>
    <property type="match status" value="1"/>
</dbReference>
<dbReference type="PROSITE" id="PS51792">
    <property type="entry name" value="YIPPEE"/>
    <property type="match status" value="1"/>
</dbReference>
<protein>
    <recommendedName>
        <fullName evidence="4">Protein yippee-like</fullName>
    </recommendedName>
</protein>
<dbReference type="GO" id="GO:0046872">
    <property type="term" value="F:metal ion binding"/>
    <property type="evidence" value="ECO:0007669"/>
    <property type="project" value="UniProtKB-KW"/>
</dbReference>
<evidence type="ECO:0000313" key="7">
    <source>
        <dbReference type="Proteomes" id="UP000708148"/>
    </source>
</evidence>
<dbReference type="InterPro" id="IPR004910">
    <property type="entry name" value="Yippee/Mis18/Cereblon"/>
</dbReference>
<evidence type="ECO:0000259" key="5">
    <source>
        <dbReference type="PROSITE" id="PS51792"/>
    </source>
</evidence>
<sequence length="137" mass="15232">MGRVYVEYVEGRAYTCRCCGCHLANVEEIVSKHFHSKNGKAYLFNSVVNVSAGPLETRMMTTGLHLVRDIFCIGCCHPVGWKYEEATDTAQKYKEGKFILERSKLDVEDSVPDGGWEVLQSMSLLMDSDSEAVGGCP</sequence>
<evidence type="ECO:0000313" key="6">
    <source>
        <dbReference type="EMBL" id="CAD7695973.1"/>
    </source>
</evidence>
<gene>
    <name evidence="6" type="ORF">OSTQU699_LOCUS1334</name>
</gene>
<dbReference type="Pfam" id="PF03226">
    <property type="entry name" value="Yippee-Mis18"/>
    <property type="match status" value="1"/>
</dbReference>
<evidence type="ECO:0000256" key="4">
    <source>
        <dbReference type="RuleBase" id="RU110713"/>
    </source>
</evidence>
<feature type="domain" description="Yippee" evidence="5">
    <location>
        <begin position="12"/>
        <end position="109"/>
    </location>
</feature>
<organism evidence="6 7">
    <name type="scientific">Ostreobium quekettii</name>
    <dbReference type="NCBI Taxonomy" id="121088"/>
    <lineage>
        <taxon>Eukaryota</taxon>
        <taxon>Viridiplantae</taxon>
        <taxon>Chlorophyta</taxon>
        <taxon>core chlorophytes</taxon>
        <taxon>Ulvophyceae</taxon>
        <taxon>TCBD clade</taxon>
        <taxon>Bryopsidales</taxon>
        <taxon>Ostreobineae</taxon>
        <taxon>Ostreobiaceae</taxon>
        <taxon>Ostreobium</taxon>
    </lineage>
</organism>
<dbReference type="EMBL" id="CAJHUC010000414">
    <property type="protein sequence ID" value="CAD7695973.1"/>
    <property type="molecule type" value="Genomic_DNA"/>
</dbReference>
<comment type="similarity">
    <text evidence="1 4">Belongs to the yippee family.</text>
</comment>
<evidence type="ECO:0000256" key="1">
    <source>
        <dbReference type="ARBA" id="ARBA00005613"/>
    </source>
</evidence>
<comment type="caution">
    <text evidence="6">The sequence shown here is derived from an EMBL/GenBank/DDBJ whole genome shotgun (WGS) entry which is preliminary data.</text>
</comment>
<reference evidence="6" key="1">
    <citation type="submission" date="2020-12" db="EMBL/GenBank/DDBJ databases">
        <authorList>
            <person name="Iha C."/>
        </authorList>
    </citation>
    <scope>NUCLEOTIDE SEQUENCE</scope>
</reference>
<keyword evidence="2" id="KW-0479">Metal-binding</keyword>
<evidence type="ECO:0000256" key="3">
    <source>
        <dbReference type="ARBA" id="ARBA00022833"/>
    </source>
</evidence>
<dbReference type="InterPro" id="IPR039058">
    <property type="entry name" value="Yippee_fam"/>
</dbReference>
<keyword evidence="7" id="KW-1185">Reference proteome</keyword>
<evidence type="ECO:0000256" key="2">
    <source>
        <dbReference type="ARBA" id="ARBA00022723"/>
    </source>
</evidence>
<dbReference type="Proteomes" id="UP000708148">
    <property type="component" value="Unassembled WGS sequence"/>
</dbReference>
<proteinExistence type="inferred from homology"/>
<dbReference type="OrthoDB" id="6407410at2759"/>
<keyword evidence="3" id="KW-0862">Zinc</keyword>
<accession>A0A8S1IXS4</accession>